<evidence type="ECO:0000313" key="4">
    <source>
        <dbReference type="EMBL" id="SDR84141.1"/>
    </source>
</evidence>
<reference evidence="5" key="1">
    <citation type="submission" date="2016-10" db="EMBL/GenBank/DDBJ databases">
        <authorList>
            <person name="Varghese N."/>
            <person name="Submissions S."/>
        </authorList>
    </citation>
    <scope>NUCLEOTIDE SEQUENCE [LARGE SCALE GENOMIC DNA]</scope>
    <source>
        <strain evidence="5">DSM 23676</strain>
    </source>
</reference>
<dbReference type="OrthoDB" id="4802216at2"/>
<sequence>MSDEGRPYAGSSAAERVNARREQIIAAGLSLFGTQGYRATTVGAVCAEAGLNKRYFYESFATLEELLCVVYERVVADLRATVLAGSGDSAPEMLRGFIAAFLGWAQADPVRARVHLFEVLGVSTRVDELYRRHGRLIGGELVDRLAASVPGLMATDEKRRILGNVLVGAGIQLVVDWVISGYEPPREELLAQMDGTLEWVVAAGMSALGFDLG</sequence>
<dbReference type="PANTHER" id="PTHR30055">
    <property type="entry name" value="HTH-TYPE TRANSCRIPTIONAL REGULATOR RUTR"/>
    <property type="match status" value="1"/>
</dbReference>
<dbReference type="Gene3D" id="1.10.357.10">
    <property type="entry name" value="Tetracycline Repressor, domain 2"/>
    <property type="match status" value="1"/>
</dbReference>
<dbReference type="GO" id="GO:0000976">
    <property type="term" value="F:transcription cis-regulatory region binding"/>
    <property type="evidence" value="ECO:0007669"/>
    <property type="project" value="TreeGrafter"/>
</dbReference>
<evidence type="ECO:0000256" key="2">
    <source>
        <dbReference type="PROSITE-ProRule" id="PRU00335"/>
    </source>
</evidence>
<dbReference type="PANTHER" id="PTHR30055:SF226">
    <property type="entry name" value="HTH-TYPE TRANSCRIPTIONAL REGULATOR PKSA"/>
    <property type="match status" value="1"/>
</dbReference>
<gene>
    <name evidence="4" type="ORF">SAMN04489752_0400</name>
</gene>
<dbReference type="InterPro" id="IPR009057">
    <property type="entry name" value="Homeodomain-like_sf"/>
</dbReference>
<dbReference type="Proteomes" id="UP000199597">
    <property type="component" value="Chromosome I"/>
</dbReference>
<keyword evidence="1 2" id="KW-0238">DNA-binding</keyword>
<dbReference type="InterPro" id="IPR050109">
    <property type="entry name" value="HTH-type_TetR-like_transc_reg"/>
</dbReference>
<accession>A0A1H1MBG5</accession>
<dbReference type="Pfam" id="PF00440">
    <property type="entry name" value="TetR_N"/>
    <property type="match status" value="1"/>
</dbReference>
<evidence type="ECO:0000259" key="3">
    <source>
        <dbReference type="PROSITE" id="PS50977"/>
    </source>
</evidence>
<dbReference type="PROSITE" id="PS50977">
    <property type="entry name" value="HTH_TETR_2"/>
    <property type="match status" value="1"/>
</dbReference>
<dbReference type="RefSeq" id="WP_157688931.1">
    <property type="nucleotide sequence ID" value="NZ_LT629766.1"/>
</dbReference>
<feature type="DNA-binding region" description="H-T-H motif" evidence="2">
    <location>
        <begin position="41"/>
        <end position="60"/>
    </location>
</feature>
<protein>
    <submittedName>
        <fullName evidence="4">DNA-binding transcriptional regulator, AcrR family</fullName>
    </submittedName>
</protein>
<dbReference type="EMBL" id="LT629766">
    <property type="protein sequence ID" value="SDR84141.1"/>
    <property type="molecule type" value="Genomic_DNA"/>
</dbReference>
<feature type="domain" description="HTH tetR-type" evidence="3">
    <location>
        <begin position="18"/>
        <end position="78"/>
    </location>
</feature>
<evidence type="ECO:0000256" key="1">
    <source>
        <dbReference type="ARBA" id="ARBA00023125"/>
    </source>
</evidence>
<dbReference type="InterPro" id="IPR001647">
    <property type="entry name" value="HTH_TetR"/>
</dbReference>
<keyword evidence="5" id="KW-1185">Reference proteome</keyword>
<dbReference type="GO" id="GO:0003700">
    <property type="term" value="F:DNA-binding transcription factor activity"/>
    <property type="evidence" value="ECO:0007669"/>
    <property type="project" value="TreeGrafter"/>
</dbReference>
<organism evidence="4 5">
    <name type="scientific">Brevibacterium siliguriense</name>
    <dbReference type="NCBI Taxonomy" id="1136497"/>
    <lineage>
        <taxon>Bacteria</taxon>
        <taxon>Bacillati</taxon>
        <taxon>Actinomycetota</taxon>
        <taxon>Actinomycetes</taxon>
        <taxon>Micrococcales</taxon>
        <taxon>Brevibacteriaceae</taxon>
        <taxon>Brevibacterium</taxon>
    </lineage>
</organism>
<dbReference type="STRING" id="1136497.SAMN04489752_0400"/>
<evidence type="ECO:0000313" key="5">
    <source>
        <dbReference type="Proteomes" id="UP000199597"/>
    </source>
</evidence>
<name>A0A1H1MBG5_9MICO</name>
<dbReference type="AlphaFoldDB" id="A0A1H1MBG5"/>
<proteinExistence type="predicted"/>
<dbReference type="SUPFAM" id="SSF46689">
    <property type="entry name" value="Homeodomain-like"/>
    <property type="match status" value="1"/>
</dbReference>